<dbReference type="HOGENOM" id="CLU_2267981_0_0_1"/>
<reference evidence="3" key="1">
    <citation type="submission" date="2015-04" db="UniProtKB">
        <authorList>
            <consortium name="EnsemblPlants"/>
        </authorList>
    </citation>
    <scope>IDENTIFICATION</scope>
</reference>
<keyword evidence="2" id="KW-0732">Signal</keyword>
<evidence type="ECO:0000256" key="1">
    <source>
        <dbReference type="SAM" id="MobiDB-lite"/>
    </source>
</evidence>
<proteinExistence type="predicted"/>
<evidence type="ECO:0000313" key="3">
    <source>
        <dbReference type="EnsemblPlants" id="OGLUM06G15380.1"/>
    </source>
</evidence>
<reference evidence="3" key="2">
    <citation type="submission" date="2018-05" db="EMBL/GenBank/DDBJ databases">
        <title>OgluRS3 (Oryza glumaepatula Reference Sequence Version 3).</title>
        <authorList>
            <person name="Zhang J."/>
            <person name="Kudrna D."/>
            <person name="Lee S."/>
            <person name="Talag J."/>
            <person name="Welchert J."/>
            <person name="Wing R.A."/>
        </authorList>
    </citation>
    <scope>NUCLEOTIDE SEQUENCE [LARGE SCALE GENOMIC DNA]</scope>
</reference>
<protein>
    <submittedName>
        <fullName evidence="3">Uncharacterized protein</fullName>
    </submittedName>
</protein>
<evidence type="ECO:0000313" key="4">
    <source>
        <dbReference type="Proteomes" id="UP000026961"/>
    </source>
</evidence>
<name>A0A0E0A9F2_9ORYZ</name>
<dbReference type="Gramene" id="OGLUM06G15380.1">
    <property type="protein sequence ID" value="OGLUM06G15380.1"/>
    <property type="gene ID" value="OGLUM06G15380"/>
</dbReference>
<feature type="chain" id="PRO_5002353212" evidence="2">
    <location>
        <begin position="28"/>
        <end position="103"/>
    </location>
</feature>
<feature type="signal peptide" evidence="2">
    <location>
        <begin position="1"/>
        <end position="27"/>
    </location>
</feature>
<feature type="region of interest" description="Disordered" evidence="1">
    <location>
        <begin position="50"/>
        <end position="103"/>
    </location>
</feature>
<sequence length="103" mass="10616">MGGVVPHTTAPAMLLLPLLIFAQSQHAEKPSVTAPGWLALPYGQRQRAWRGWAQPRRRETGAAAAGKGARGSGDPPISAAAQSEAGASVAAWQRHGQARAASG</sequence>
<evidence type="ECO:0000256" key="2">
    <source>
        <dbReference type="SAM" id="SignalP"/>
    </source>
</evidence>
<organism evidence="3">
    <name type="scientific">Oryza glumipatula</name>
    <dbReference type="NCBI Taxonomy" id="40148"/>
    <lineage>
        <taxon>Eukaryota</taxon>
        <taxon>Viridiplantae</taxon>
        <taxon>Streptophyta</taxon>
        <taxon>Embryophyta</taxon>
        <taxon>Tracheophyta</taxon>
        <taxon>Spermatophyta</taxon>
        <taxon>Magnoliopsida</taxon>
        <taxon>Liliopsida</taxon>
        <taxon>Poales</taxon>
        <taxon>Poaceae</taxon>
        <taxon>BOP clade</taxon>
        <taxon>Oryzoideae</taxon>
        <taxon>Oryzeae</taxon>
        <taxon>Oryzinae</taxon>
        <taxon>Oryza</taxon>
    </lineage>
</organism>
<keyword evidence="4" id="KW-1185">Reference proteome</keyword>
<accession>A0A0E0A9F2</accession>
<dbReference type="Proteomes" id="UP000026961">
    <property type="component" value="Chromosome 6"/>
</dbReference>
<dbReference type="EnsemblPlants" id="OGLUM06G15380.1">
    <property type="protein sequence ID" value="OGLUM06G15380.1"/>
    <property type="gene ID" value="OGLUM06G15380"/>
</dbReference>
<dbReference type="AlphaFoldDB" id="A0A0E0A9F2"/>
<feature type="compositionally biased region" description="Low complexity" evidence="1">
    <location>
        <begin position="78"/>
        <end position="91"/>
    </location>
</feature>